<evidence type="ECO:0000313" key="3">
    <source>
        <dbReference type="EMBL" id="CAL6064992.1"/>
    </source>
</evidence>
<comment type="caution">
    <text evidence="2">The sequence shown here is derived from an EMBL/GenBank/DDBJ whole genome shotgun (WGS) entry which is preliminary data.</text>
</comment>
<evidence type="ECO:0000313" key="4">
    <source>
        <dbReference type="Proteomes" id="UP001642409"/>
    </source>
</evidence>
<organism evidence="2">
    <name type="scientific">Hexamita inflata</name>
    <dbReference type="NCBI Taxonomy" id="28002"/>
    <lineage>
        <taxon>Eukaryota</taxon>
        <taxon>Metamonada</taxon>
        <taxon>Diplomonadida</taxon>
        <taxon>Hexamitidae</taxon>
        <taxon>Hexamitinae</taxon>
        <taxon>Hexamita</taxon>
    </lineage>
</organism>
<proteinExistence type="predicted"/>
<feature type="transmembrane region" description="Helical" evidence="1">
    <location>
        <begin position="41"/>
        <end position="59"/>
    </location>
</feature>
<keyword evidence="1" id="KW-0812">Transmembrane</keyword>
<feature type="transmembrane region" description="Helical" evidence="1">
    <location>
        <begin position="88"/>
        <end position="109"/>
    </location>
</feature>
<sequence length="202" mass="23150">MVKTRRLATFINLTHQCLFGTIFSLLKHLKVIKSNKMQNRAIPAVMYIIIGNMTLNMFVKPSFNQQPEIEKIEDYKQSSEVDSSKFTIAYFGAPVALSITILTAVLKNYSYQYLEKKQIEGYFIEFQYVVIFITLISKIFEQNLQLNLSKEVQLTLIGIFIQLGDATQILGYLIIGSRSKIAYIVIATIPQVMIHTIIRVIK</sequence>
<protein>
    <submittedName>
        <fullName evidence="3">Hypothetical_protein</fullName>
    </submittedName>
</protein>
<dbReference type="Proteomes" id="UP001642409">
    <property type="component" value="Unassembled WGS sequence"/>
</dbReference>
<dbReference type="AlphaFoldDB" id="A0AA86PU97"/>
<feature type="transmembrane region" description="Helical" evidence="1">
    <location>
        <begin position="152"/>
        <end position="174"/>
    </location>
</feature>
<evidence type="ECO:0000313" key="2">
    <source>
        <dbReference type="EMBL" id="CAI9945976.1"/>
    </source>
</evidence>
<name>A0AA86PU97_9EUKA</name>
<keyword evidence="1" id="KW-1133">Transmembrane helix</keyword>
<gene>
    <name evidence="2" type="ORF">HINF_LOCUS33621</name>
    <name evidence="3" type="ORF">HINF_LOCUS51624</name>
</gene>
<feature type="transmembrane region" description="Helical" evidence="1">
    <location>
        <begin position="121"/>
        <end position="140"/>
    </location>
</feature>
<keyword evidence="4" id="KW-1185">Reference proteome</keyword>
<reference evidence="2" key="1">
    <citation type="submission" date="2023-06" db="EMBL/GenBank/DDBJ databases">
        <authorList>
            <person name="Kurt Z."/>
        </authorList>
    </citation>
    <scope>NUCLEOTIDE SEQUENCE</scope>
</reference>
<reference evidence="3 4" key="2">
    <citation type="submission" date="2024-07" db="EMBL/GenBank/DDBJ databases">
        <authorList>
            <person name="Akdeniz Z."/>
        </authorList>
    </citation>
    <scope>NUCLEOTIDE SEQUENCE [LARGE SCALE GENOMIC DNA]</scope>
</reference>
<feature type="transmembrane region" description="Helical" evidence="1">
    <location>
        <begin position="181"/>
        <end position="201"/>
    </location>
</feature>
<dbReference type="EMBL" id="CAXDID020000253">
    <property type="protein sequence ID" value="CAL6064992.1"/>
    <property type="molecule type" value="Genomic_DNA"/>
</dbReference>
<keyword evidence="1" id="KW-0472">Membrane</keyword>
<dbReference type="EMBL" id="CATOUU010000755">
    <property type="protein sequence ID" value="CAI9945976.1"/>
    <property type="molecule type" value="Genomic_DNA"/>
</dbReference>
<evidence type="ECO:0000256" key="1">
    <source>
        <dbReference type="SAM" id="Phobius"/>
    </source>
</evidence>
<accession>A0AA86PU97</accession>